<accession>A0A915I4G1</accession>
<proteinExistence type="predicted"/>
<keyword evidence="1" id="KW-0732">Signal</keyword>
<evidence type="ECO:0000313" key="2">
    <source>
        <dbReference type="Proteomes" id="UP000887565"/>
    </source>
</evidence>
<name>A0A915I4G1_ROMCU</name>
<dbReference type="Proteomes" id="UP000887565">
    <property type="component" value="Unplaced"/>
</dbReference>
<reference evidence="3" key="1">
    <citation type="submission" date="2022-11" db="UniProtKB">
        <authorList>
            <consortium name="WormBaseParasite"/>
        </authorList>
    </citation>
    <scope>IDENTIFICATION</scope>
</reference>
<dbReference type="WBParaSite" id="nRc.2.0.1.t09018-RA">
    <property type="protein sequence ID" value="nRc.2.0.1.t09018-RA"/>
    <property type="gene ID" value="nRc.2.0.1.g09018"/>
</dbReference>
<protein>
    <submittedName>
        <fullName evidence="3">Uncharacterized protein</fullName>
    </submittedName>
</protein>
<sequence>MILVPFALFVLTLAVPSGSVSRETKESVLRAYCKTHPDAASCKSLSGTAASDAVDVDVLRYCRALSMSYHVRCLHDMKSENDNKGKSLRRFKRQVRNMYESGYTKAQLKIICTSYREIYKTNCSVNADEVGKMKKYCDMYRVYCTQHDIAYEKEQQRLKQHGLSPFVLEHPAYPYWRANQMARKWPEGHFCAEYPRTCPESLRGADIMSLCQTFKFTKEQICPNYDRAEVRIGCNRYRRHCMRNAPPYTNYDDAEI</sequence>
<feature type="signal peptide" evidence="1">
    <location>
        <begin position="1"/>
        <end position="21"/>
    </location>
</feature>
<keyword evidence="2" id="KW-1185">Reference proteome</keyword>
<dbReference type="AlphaFoldDB" id="A0A915I4G1"/>
<evidence type="ECO:0000313" key="3">
    <source>
        <dbReference type="WBParaSite" id="nRc.2.0.1.t09018-RA"/>
    </source>
</evidence>
<evidence type="ECO:0000256" key="1">
    <source>
        <dbReference type="SAM" id="SignalP"/>
    </source>
</evidence>
<feature type="chain" id="PRO_5036826678" evidence="1">
    <location>
        <begin position="22"/>
        <end position="256"/>
    </location>
</feature>
<organism evidence="2 3">
    <name type="scientific">Romanomermis culicivorax</name>
    <name type="common">Nematode worm</name>
    <dbReference type="NCBI Taxonomy" id="13658"/>
    <lineage>
        <taxon>Eukaryota</taxon>
        <taxon>Metazoa</taxon>
        <taxon>Ecdysozoa</taxon>
        <taxon>Nematoda</taxon>
        <taxon>Enoplea</taxon>
        <taxon>Dorylaimia</taxon>
        <taxon>Mermithida</taxon>
        <taxon>Mermithoidea</taxon>
        <taxon>Mermithidae</taxon>
        <taxon>Romanomermis</taxon>
    </lineage>
</organism>